<keyword evidence="3 8" id="KW-0235">DNA replication</keyword>
<evidence type="ECO:0000256" key="9">
    <source>
        <dbReference type="NCBIfam" id="TIGR00362"/>
    </source>
</evidence>
<dbReference type="Pfam" id="PF08299">
    <property type="entry name" value="Bac_DnaA_C"/>
    <property type="match status" value="1"/>
</dbReference>
<feature type="domain" description="AAA+ ATPase" evidence="12">
    <location>
        <begin position="152"/>
        <end position="293"/>
    </location>
</feature>
<accession>A0A413R661</accession>
<dbReference type="CDD" id="cd00009">
    <property type="entry name" value="AAA"/>
    <property type="match status" value="1"/>
</dbReference>
<dbReference type="EMBL" id="QSFO01000003">
    <property type="protein sequence ID" value="RHA56274.1"/>
    <property type="molecule type" value="Genomic_DNA"/>
</dbReference>
<keyword evidence="4 8" id="KW-0547">Nucleotide-binding</keyword>
<dbReference type="GO" id="GO:0005524">
    <property type="term" value="F:ATP binding"/>
    <property type="evidence" value="ECO:0007669"/>
    <property type="project" value="UniProtKB-UniRule"/>
</dbReference>
<evidence type="ECO:0000256" key="2">
    <source>
        <dbReference type="ARBA" id="ARBA00022490"/>
    </source>
</evidence>
<dbReference type="Gene3D" id="1.10.1750.10">
    <property type="match status" value="1"/>
</dbReference>
<dbReference type="Pfam" id="PF00308">
    <property type="entry name" value="Bac_DnaA"/>
    <property type="match status" value="1"/>
</dbReference>
<dbReference type="Proteomes" id="UP000283314">
    <property type="component" value="Unassembled WGS sequence"/>
</dbReference>
<evidence type="ECO:0000256" key="5">
    <source>
        <dbReference type="ARBA" id="ARBA00022840"/>
    </source>
</evidence>
<dbReference type="GO" id="GO:0005886">
    <property type="term" value="C:plasma membrane"/>
    <property type="evidence" value="ECO:0007669"/>
    <property type="project" value="TreeGrafter"/>
</dbReference>
<evidence type="ECO:0000313" key="16">
    <source>
        <dbReference type="EMBL" id="RHA74776.1"/>
    </source>
</evidence>
<comment type="subcellular location">
    <subcellularLocation>
        <location evidence="8">Cytoplasm</location>
    </subcellularLocation>
</comment>
<comment type="domain">
    <text evidence="8">Domain I is involved in oligomerization and binding regulators, domain II is flexibile and of varying length in different bacteria, domain III forms the AAA+ region, while domain IV binds dsDNA.</text>
</comment>
<feature type="binding site" evidence="8">
    <location>
        <position position="166"/>
    </location>
    <ligand>
        <name>ATP</name>
        <dbReference type="ChEBI" id="CHEBI:30616"/>
    </ligand>
</feature>
<evidence type="ECO:0000259" key="12">
    <source>
        <dbReference type="SMART" id="SM00382"/>
    </source>
</evidence>
<keyword evidence="6 8" id="KW-0446">Lipid-binding</keyword>
<feature type="binding site" evidence="8">
    <location>
        <position position="167"/>
    </location>
    <ligand>
        <name>ATP</name>
        <dbReference type="ChEBI" id="CHEBI:30616"/>
    </ligand>
</feature>
<evidence type="ECO:0000313" key="18">
    <source>
        <dbReference type="EMBL" id="RHL48247.1"/>
    </source>
</evidence>
<evidence type="ECO:0000313" key="20">
    <source>
        <dbReference type="Proteomes" id="UP000284598"/>
    </source>
</evidence>
<evidence type="ECO:0000256" key="7">
    <source>
        <dbReference type="ARBA" id="ARBA00023125"/>
    </source>
</evidence>
<dbReference type="Proteomes" id="UP000285740">
    <property type="component" value="Unassembled WGS sequence"/>
</dbReference>
<dbReference type="InterPro" id="IPR010921">
    <property type="entry name" value="Trp_repressor/repl_initiator"/>
</dbReference>
<feature type="region of interest" description="Domain I, interacts with DnaA modulators" evidence="8">
    <location>
        <begin position="1"/>
        <end position="98"/>
    </location>
</feature>
<dbReference type="InterPro" id="IPR013159">
    <property type="entry name" value="DnaA_C"/>
</dbReference>
<keyword evidence="21" id="KW-1185">Reference proteome</keyword>
<dbReference type="SMART" id="SM00382">
    <property type="entry name" value="AAA"/>
    <property type="match status" value="1"/>
</dbReference>
<dbReference type="FunFam" id="3.40.50.300:FF:000668">
    <property type="entry name" value="Chromosomal replication initiator protein DnaA"/>
    <property type="match status" value="1"/>
</dbReference>
<dbReference type="SUPFAM" id="SSF52540">
    <property type="entry name" value="P-loop containing nucleoside triphosphate hydrolases"/>
    <property type="match status" value="1"/>
</dbReference>
<dbReference type="GO" id="GO:0005737">
    <property type="term" value="C:cytoplasm"/>
    <property type="evidence" value="ECO:0007669"/>
    <property type="project" value="UniProtKB-SubCell"/>
</dbReference>
<evidence type="ECO:0000256" key="1">
    <source>
        <dbReference type="ARBA" id="ARBA00006583"/>
    </source>
</evidence>
<dbReference type="GO" id="GO:0008289">
    <property type="term" value="F:lipid binding"/>
    <property type="evidence" value="ECO:0007669"/>
    <property type="project" value="UniProtKB-KW"/>
</dbReference>
<keyword evidence="5 8" id="KW-0067">ATP-binding</keyword>
<dbReference type="Proteomes" id="UP000286186">
    <property type="component" value="Unassembled WGS sequence"/>
</dbReference>
<dbReference type="PANTHER" id="PTHR30050:SF2">
    <property type="entry name" value="CHROMOSOMAL REPLICATION INITIATOR PROTEIN DNAA"/>
    <property type="match status" value="1"/>
</dbReference>
<dbReference type="EMBL" id="QRHR01000002">
    <property type="protein sequence ID" value="RHF90330.1"/>
    <property type="molecule type" value="Genomic_DNA"/>
</dbReference>
<evidence type="ECO:0000259" key="13">
    <source>
        <dbReference type="SMART" id="SM00760"/>
    </source>
</evidence>
<keyword evidence="2 8" id="KW-0963">Cytoplasm</keyword>
<evidence type="ECO:0000256" key="11">
    <source>
        <dbReference type="RuleBase" id="RU004227"/>
    </source>
</evidence>
<evidence type="ECO:0000256" key="4">
    <source>
        <dbReference type="ARBA" id="ARBA00022741"/>
    </source>
</evidence>
<dbReference type="EMBL" id="QROT01000001">
    <property type="protein sequence ID" value="RHL48247.1"/>
    <property type="molecule type" value="Genomic_DNA"/>
</dbReference>
<dbReference type="InterPro" id="IPR027417">
    <property type="entry name" value="P-loop_NTPase"/>
</dbReference>
<feature type="region of interest" description="Domain IV, binds dsDNA" evidence="8">
    <location>
        <begin position="341"/>
        <end position="462"/>
    </location>
</feature>
<feature type="binding site" evidence="8">
    <location>
        <position position="163"/>
    </location>
    <ligand>
        <name>ATP</name>
        <dbReference type="ChEBI" id="CHEBI:30616"/>
    </ligand>
</feature>
<feature type="domain" description="Chromosomal replication initiator DnaA C-terminal" evidence="13">
    <location>
        <begin position="369"/>
        <end position="438"/>
    </location>
</feature>
<evidence type="ECO:0000256" key="3">
    <source>
        <dbReference type="ARBA" id="ARBA00022705"/>
    </source>
</evidence>
<evidence type="ECO:0000256" key="6">
    <source>
        <dbReference type="ARBA" id="ARBA00023121"/>
    </source>
</evidence>
<dbReference type="InterPro" id="IPR013317">
    <property type="entry name" value="DnaA_dom"/>
</dbReference>
<comment type="function">
    <text evidence="8 10">Plays an essential role in the initiation and regulation of chromosomal replication. ATP-DnaA binds to the origin of replication (oriC) to initiate formation of the DNA replication initiation complex once per cell cycle. Binds the DnaA box (a 9 base pair repeat at the origin) and separates the double-stranded (ds)DNA. Forms a right-handed helical filament on oriC DNA; dsDNA binds to the exterior of the filament while single-stranded (ss)DNA is stabiized in the filament's interior. The ATP-DnaA-oriC complex binds and stabilizes one strand of the AT-rich DNA unwinding element (DUE), permitting loading of DNA polymerase. After initiation quickly degrades to an ADP-DnaA complex that is not apt for DNA replication. Binds acidic phospholipids.</text>
</comment>
<dbReference type="GO" id="GO:0003688">
    <property type="term" value="F:DNA replication origin binding"/>
    <property type="evidence" value="ECO:0007669"/>
    <property type="project" value="UniProtKB-UniRule"/>
</dbReference>
<evidence type="ECO:0000256" key="8">
    <source>
        <dbReference type="HAMAP-Rule" id="MF_00377"/>
    </source>
</evidence>
<proteinExistence type="inferred from homology"/>
<dbReference type="Gene3D" id="3.30.300.180">
    <property type="match status" value="1"/>
</dbReference>
<sequence>MLDDLKEKWPEILDFFKQEYDIADVSFKTWILPLEVESFDNNMITLVFPGESGKTGLQYINKKYLALLKISIEETLNQELELQIILPNETVSKIEDESSKISSVSQEDISLENRILDANLNKKYTFDSFVVGSNNNIAQVTSLAVAESPGDVYNPLFIYGGVGLGKTHLIQSIGNFVLKNNPSAKVLYTTSESFTNEVIDLLRKKKTNQEEIIEFRKKYRSVDVLLIDDIQFISGRDRTQEEIFNIFNDLFMKHKQIVLTSDKKPKDMEGIAERLISRFEQGLTVDIQNPDYETRMAILKKKAETSGYNIDEGVLQYIANHFVSNVRELEGSLTRVITFSKISHSPITVDFASGVLQELVAPNQENAITCEYIINIVADHFQISPTDICSKKKSREFAYPRQICMYLCRVFTDEKLETIGAALKKTNHATVSYGYDKIKSEIETDSKTRDLIDVLKKKINPN</sequence>
<keyword evidence="7 8" id="KW-0238">DNA-binding</keyword>
<protein>
    <recommendedName>
        <fullName evidence="8 9">Chromosomal replication initiator protein DnaA</fullName>
    </recommendedName>
</protein>
<comment type="caution">
    <text evidence="8">Lacks conserved residue(s) required for the propagation of feature annotation.</text>
</comment>
<dbReference type="EMBL" id="QSFD01000009">
    <property type="protein sequence ID" value="RHA17379.1"/>
    <property type="molecule type" value="Genomic_DNA"/>
</dbReference>
<dbReference type="PANTHER" id="PTHR30050">
    <property type="entry name" value="CHROMOSOMAL REPLICATION INITIATOR PROTEIN DNAA"/>
    <property type="match status" value="1"/>
</dbReference>
<comment type="caution">
    <text evidence="14">The sequence shown here is derived from an EMBL/GenBank/DDBJ whole genome shotgun (WGS) entry which is preliminary data.</text>
</comment>
<dbReference type="Proteomes" id="UP000284779">
    <property type="component" value="Unassembled WGS sequence"/>
</dbReference>
<dbReference type="InterPro" id="IPR020591">
    <property type="entry name" value="Chromosome_initiator_DnaA-like"/>
</dbReference>
<name>A0A413R661_9FIRM</name>
<dbReference type="SUPFAM" id="SSF48295">
    <property type="entry name" value="TrpR-like"/>
    <property type="match status" value="1"/>
</dbReference>
<dbReference type="GO" id="GO:0006275">
    <property type="term" value="P:regulation of DNA replication"/>
    <property type="evidence" value="ECO:0007669"/>
    <property type="project" value="UniProtKB-UniRule"/>
</dbReference>
<dbReference type="CDD" id="cd06571">
    <property type="entry name" value="Bac_DnaA_C"/>
    <property type="match status" value="1"/>
</dbReference>
<evidence type="ECO:0000256" key="10">
    <source>
        <dbReference type="RuleBase" id="RU000577"/>
    </source>
</evidence>
<evidence type="ECO:0000313" key="15">
    <source>
        <dbReference type="EMBL" id="RHA56274.1"/>
    </source>
</evidence>
<dbReference type="RefSeq" id="WP_117901355.1">
    <property type="nucleotide sequence ID" value="NZ_CABJDQ010000001.1"/>
</dbReference>
<evidence type="ECO:0000313" key="19">
    <source>
        <dbReference type="Proteomes" id="UP000283314"/>
    </source>
</evidence>
<comment type="similarity">
    <text evidence="1 8 11">Belongs to the DnaA family.</text>
</comment>
<evidence type="ECO:0000313" key="23">
    <source>
        <dbReference type="Proteomes" id="UP000286186"/>
    </source>
</evidence>
<evidence type="ECO:0000313" key="21">
    <source>
        <dbReference type="Proteomes" id="UP000284779"/>
    </source>
</evidence>
<comment type="subunit">
    <text evidence="8">Oligomerizes as a right-handed, spiral filament on DNA at oriC.</text>
</comment>
<dbReference type="GeneID" id="66466041"/>
<dbReference type="InterPro" id="IPR001957">
    <property type="entry name" value="Chromosome_initiator_DnaA"/>
</dbReference>
<dbReference type="GO" id="GO:0006270">
    <property type="term" value="P:DNA replication initiation"/>
    <property type="evidence" value="ECO:0007669"/>
    <property type="project" value="UniProtKB-UniRule"/>
</dbReference>
<reference evidence="19 20" key="1">
    <citation type="submission" date="2018-08" db="EMBL/GenBank/DDBJ databases">
        <title>A genome reference for cultivated species of the human gut microbiota.</title>
        <authorList>
            <person name="Zou Y."/>
            <person name="Xue W."/>
            <person name="Luo G."/>
        </authorList>
    </citation>
    <scope>NUCLEOTIDE SEQUENCE [LARGE SCALE GENOMIC DNA]</scope>
    <source>
        <strain evidence="18 19">AF37-4</strain>
        <strain evidence="17 23">AM23-22</strain>
        <strain evidence="16 22">AM42-30</strain>
        <strain evidence="15 20">AM43-2</strain>
        <strain evidence="14 21">AM44-11BH</strain>
    </source>
</reference>
<dbReference type="NCBIfam" id="TIGR00362">
    <property type="entry name" value="DnaA"/>
    <property type="match status" value="1"/>
</dbReference>
<dbReference type="Gene3D" id="3.40.50.300">
    <property type="entry name" value="P-loop containing nucleotide triphosphate hydrolases"/>
    <property type="match status" value="1"/>
</dbReference>
<dbReference type="InterPro" id="IPR003593">
    <property type="entry name" value="AAA+_ATPase"/>
</dbReference>
<dbReference type="Gene3D" id="1.10.8.60">
    <property type="match status" value="1"/>
</dbReference>
<dbReference type="EMBL" id="QSFV01000070">
    <property type="protein sequence ID" value="RHA74776.1"/>
    <property type="molecule type" value="Genomic_DNA"/>
</dbReference>
<dbReference type="InterPro" id="IPR038454">
    <property type="entry name" value="DnaA_N_sf"/>
</dbReference>
<evidence type="ECO:0000313" key="22">
    <source>
        <dbReference type="Proteomes" id="UP000285740"/>
    </source>
</evidence>
<evidence type="ECO:0000313" key="14">
    <source>
        <dbReference type="EMBL" id="RHA17379.1"/>
    </source>
</evidence>
<dbReference type="Proteomes" id="UP000284598">
    <property type="component" value="Unassembled WGS sequence"/>
</dbReference>
<dbReference type="SMART" id="SM00760">
    <property type="entry name" value="Bac_DnaA_C"/>
    <property type="match status" value="1"/>
</dbReference>
<organism evidence="14 21">
    <name type="scientific">Eubacterium ventriosum</name>
    <dbReference type="NCBI Taxonomy" id="39496"/>
    <lineage>
        <taxon>Bacteria</taxon>
        <taxon>Bacillati</taxon>
        <taxon>Bacillota</taxon>
        <taxon>Clostridia</taxon>
        <taxon>Eubacteriales</taxon>
        <taxon>Eubacteriaceae</taxon>
        <taxon>Eubacterium</taxon>
    </lineage>
</organism>
<dbReference type="AlphaFoldDB" id="A0A413R661"/>
<evidence type="ECO:0000313" key="17">
    <source>
        <dbReference type="EMBL" id="RHF90330.1"/>
    </source>
</evidence>
<feature type="binding site" evidence="8">
    <location>
        <position position="165"/>
    </location>
    <ligand>
        <name>ATP</name>
        <dbReference type="ChEBI" id="CHEBI:30616"/>
    </ligand>
</feature>
<gene>
    <name evidence="8" type="primary">dnaA</name>
    <name evidence="18" type="ORF">DW018_02190</name>
    <name evidence="17" type="ORF">DW652_03320</name>
    <name evidence="16" type="ORF">DW918_11845</name>
    <name evidence="15" type="ORF">DW929_04090</name>
    <name evidence="14" type="ORF">DW944_09320</name>
</gene>
<dbReference type="PRINTS" id="PR00051">
    <property type="entry name" value="DNAA"/>
</dbReference>
<dbReference type="HAMAP" id="MF_00377">
    <property type="entry name" value="DnaA_bact"/>
    <property type="match status" value="1"/>
</dbReference>